<dbReference type="InterPro" id="IPR036812">
    <property type="entry name" value="NAD(P)_OxRdtase_dom_sf"/>
</dbReference>
<dbReference type="PROSITE" id="PS00063">
    <property type="entry name" value="ALDOKETO_REDUCTASE_3"/>
    <property type="match status" value="1"/>
</dbReference>
<dbReference type="EMBL" id="OC006045">
    <property type="protein sequence ID" value="CAD7265856.1"/>
    <property type="molecule type" value="Genomic_DNA"/>
</dbReference>
<dbReference type="PIRSF" id="PIRSF000097">
    <property type="entry name" value="AKR"/>
    <property type="match status" value="1"/>
</dbReference>
<reference evidence="2" key="1">
    <citation type="submission" date="2020-11" db="EMBL/GenBank/DDBJ databases">
        <authorList>
            <person name="Tran Van P."/>
        </authorList>
    </citation>
    <scope>NUCLEOTIDE SEQUENCE</scope>
</reference>
<dbReference type="InterPro" id="IPR023210">
    <property type="entry name" value="NADP_OxRdtase_dom"/>
</dbReference>
<protein>
    <recommendedName>
        <fullName evidence="1">NADP-dependent oxidoreductase domain-containing protein</fullName>
    </recommendedName>
</protein>
<name>A0A7R9G3N8_TIMSH</name>
<organism evidence="2">
    <name type="scientific">Timema shepardi</name>
    <name type="common">Walking stick</name>
    <dbReference type="NCBI Taxonomy" id="629360"/>
    <lineage>
        <taxon>Eukaryota</taxon>
        <taxon>Metazoa</taxon>
        <taxon>Ecdysozoa</taxon>
        <taxon>Arthropoda</taxon>
        <taxon>Hexapoda</taxon>
        <taxon>Insecta</taxon>
        <taxon>Pterygota</taxon>
        <taxon>Neoptera</taxon>
        <taxon>Polyneoptera</taxon>
        <taxon>Phasmatodea</taxon>
        <taxon>Timematodea</taxon>
        <taxon>Timematoidea</taxon>
        <taxon>Timematidae</taxon>
        <taxon>Timema</taxon>
    </lineage>
</organism>
<proteinExistence type="predicted"/>
<dbReference type="PROSITE" id="PS00062">
    <property type="entry name" value="ALDOKETO_REDUCTASE_2"/>
    <property type="match status" value="1"/>
</dbReference>
<dbReference type="Gene3D" id="3.20.20.100">
    <property type="entry name" value="NADP-dependent oxidoreductase domain"/>
    <property type="match status" value="1"/>
</dbReference>
<evidence type="ECO:0000259" key="1">
    <source>
        <dbReference type="Pfam" id="PF00248"/>
    </source>
</evidence>
<feature type="domain" description="NADP-dependent oxidoreductase" evidence="1">
    <location>
        <begin position="31"/>
        <end position="174"/>
    </location>
</feature>
<dbReference type="CDD" id="cd19071">
    <property type="entry name" value="AKR_AKR1-5-like"/>
    <property type="match status" value="1"/>
</dbReference>
<dbReference type="Pfam" id="PF00248">
    <property type="entry name" value="Aldo_ket_red"/>
    <property type="match status" value="1"/>
</dbReference>
<dbReference type="PANTHER" id="PTHR11732">
    <property type="entry name" value="ALDO/KETO REDUCTASE"/>
    <property type="match status" value="1"/>
</dbReference>
<dbReference type="SUPFAM" id="SSF51430">
    <property type="entry name" value="NAD(P)-linked oxidoreductase"/>
    <property type="match status" value="1"/>
</dbReference>
<accession>A0A7R9G3N8</accession>
<dbReference type="InterPro" id="IPR018170">
    <property type="entry name" value="Aldo/ket_reductase_CS"/>
</dbReference>
<dbReference type="InterPro" id="IPR020471">
    <property type="entry name" value="AKR"/>
</dbReference>
<dbReference type="PRINTS" id="PR00069">
    <property type="entry name" value="ALDKETRDTASE"/>
</dbReference>
<dbReference type="AlphaFoldDB" id="A0A7R9G3N8"/>
<evidence type="ECO:0000313" key="2">
    <source>
        <dbReference type="EMBL" id="CAD7265856.1"/>
    </source>
</evidence>
<sequence>MDFKKTTEYWYLSISNKIITIDLTSNGVLMFQALEEQVAMGKARAIGVSNFNLTQLERLMKEAVILPAVNQVELHAYLQQPELRTYCQQHGITVTAYSPLGSPGSKMHFQKKYNYSPETFPDLLGHSVVLKLAEAHRKTPAQILLRHLVQQKIAVIPKSTNPTRITENIQVLSLFMKSLSINFVLDVTFGVRKIISTVFDFELSKNELDQLNRLDQDEKGRIIDFMFFKGVDKHPEYPFTKRLQ</sequence>
<dbReference type="GO" id="GO:0016491">
    <property type="term" value="F:oxidoreductase activity"/>
    <property type="evidence" value="ECO:0007669"/>
    <property type="project" value="InterPro"/>
</dbReference>
<gene>
    <name evidence="2" type="ORF">TSIB3V08_LOCUS9886</name>
</gene>